<dbReference type="PROSITE" id="PS50110">
    <property type="entry name" value="RESPONSE_REGULATORY"/>
    <property type="match status" value="1"/>
</dbReference>
<dbReference type="InterPro" id="IPR001789">
    <property type="entry name" value="Sig_transdc_resp-reg_receiver"/>
</dbReference>
<dbReference type="Pfam" id="PF25601">
    <property type="entry name" value="AAA_lid_14"/>
    <property type="match status" value="1"/>
</dbReference>
<dbReference type="PANTHER" id="PTHR32071">
    <property type="entry name" value="TRANSCRIPTIONAL REGULATORY PROTEIN"/>
    <property type="match status" value="1"/>
</dbReference>
<dbReference type="InterPro" id="IPR025944">
    <property type="entry name" value="Sigma_54_int_dom_CS"/>
</dbReference>
<evidence type="ECO:0000256" key="2">
    <source>
        <dbReference type="ARBA" id="ARBA00022840"/>
    </source>
</evidence>
<dbReference type="Gene3D" id="3.40.50.2300">
    <property type="match status" value="1"/>
</dbReference>
<dbReference type="Gene3D" id="1.10.8.60">
    <property type="match status" value="1"/>
</dbReference>
<sequence>MTAPRPRLLLLDADPARRAHLHDWLHHDGHAVTAAENSATALDALATTPCAAVLAAIDDEGTGARLLEAVHAHQAVLPVLVLAGDGLDTAALLHHGAAACLTQHCSRDTLRAELTRVLATGAADDSAGGTDWRAEIVSRSTAMHALLSEARLVAGTDASVLIRGASGTGKELLARALHRASPRAARAFVAINCAAIPEHLLESELFGHRRGAFTGAHGDHPGLLREADGGTLFLDEIGDMPLALQAKLLRVLQERSVRALGSSRNTAVDVRIISATHHDLQQAMAAGSFRADLYYRLKVVALDLPALERRREDIPLLAAHFLARAARRFGRQVRGFAPRAMEELLAAAWPGNVRQLQNVVEQVCALCTGALVPRHLVARALDGEPRSALCSYEDARRRFEHDYLSALLRLTGGNVTDAARLAARNRTEFYRLLQRNGLRPEHFRPSGEHPAGALWA</sequence>
<keyword evidence="2" id="KW-0067">ATP-binding</keyword>
<evidence type="ECO:0000313" key="9">
    <source>
        <dbReference type="EMBL" id="PTD94974.1"/>
    </source>
</evidence>
<dbReference type="InterPro" id="IPR025943">
    <property type="entry name" value="Sigma_54_int_dom_ATP-bd_2"/>
</dbReference>
<dbReference type="AlphaFoldDB" id="A0A2T4IB14"/>
<evidence type="ECO:0000259" key="7">
    <source>
        <dbReference type="PROSITE" id="PS50045"/>
    </source>
</evidence>
<dbReference type="InterPro" id="IPR058031">
    <property type="entry name" value="AAA_lid_NorR"/>
</dbReference>
<dbReference type="InterPro" id="IPR009057">
    <property type="entry name" value="Homeodomain-like_sf"/>
</dbReference>
<keyword evidence="10" id="KW-1185">Reference proteome</keyword>
<dbReference type="GO" id="GO:0000160">
    <property type="term" value="P:phosphorelay signal transduction system"/>
    <property type="evidence" value="ECO:0007669"/>
    <property type="project" value="InterPro"/>
</dbReference>
<protein>
    <submittedName>
        <fullName evidence="9">Two-component system response regulator GlrR</fullName>
    </submittedName>
</protein>
<keyword evidence="5" id="KW-0804">Transcription</keyword>
<dbReference type="PROSITE" id="PS50045">
    <property type="entry name" value="SIGMA54_INTERACT_4"/>
    <property type="match status" value="1"/>
</dbReference>
<reference evidence="9 10" key="2">
    <citation type="submission" date="2018-04" db="EMBL/GenBank/DDBJ databases">
        <title>Thauera lacus sp. nov., isolated from an saline lake in Inner Mongolia, China.</title>
        <authorList>
            <person name="Liang Q.-Y."/>
        </authorList>
    </citation>
    <scope>NUCLEOTIDE SEQUENCE [LARGE SCALE GENOMIC DNA]</scope>
    <source>
        <strain evidence="9 10">D20</strain>
    </source>
</reference>
<dbReference type="FunFam" id="3.40.50.300:FF:000006">
    <property type="entry name" value="DNA-binding transcriptional regulator NtrC"/>
    <property type="match status" value="1"/>
</dbReference>
<keyword evidence="3" id="KW-0805">Transcription regulation</keyword>
<dbReference type="Proteomes" id="UP000241193">
    <property type="component" value="Unassembled WGS sequence"/>
</dbReference>
<dbReference type="GO" id="GO:0006355">
    <property type="term" value="P:regulation of DNA-templated transcription"/>
    <property type="evidence" value="ECO:0007669"/>
    <property type="project" value="InterPro"/>
</dbReference>
<evidence type="ECO:0000256" key="1">
    <source>
        <dbReference type="ARBA" id="ARBA00022741"/>
    </source>
</evidence>
<dbReference type="InterPro" id="IPR011006">
    <property type="entry name" value="CheY-like_superfamily"/>
</dbReference>
<dbReference type="EMBL" id="PZKC01000024">
    <property type="protein sequence ID" value="PTD94974.1"/>
    <property type="molecule type" value="Genomic_DNA"/>
</dbReference>
<dbReference type="SMART" id="SM00448">
    <property type="entry name" value="REC"/>
    <property type="match status" value="1"/>
</dbReference>
<gene>
    <name evidence="9" type="ORF">C8261_16745</name>
</gene>
<evidence type="ECO:0000256" key="6">
    <source>
        <dbReference type="PROSITE-ProRule" id="PRU00169"/>
    </source>
</evidence>
<dbReference type="InterPro" id="IPR003593">
    <property type="entry name" value="AAA+_ATPase"/>
</dbReference>
<evidence type="ECO:0000259" key="8">
    <source>
        <dbReference type="PROSITE" id="PS50110"/>
    </source>
</evidence>
<reference evidence="9 10" key="1">
    <citation type="submission" date="2018-03" db="EMBL/GenBank/DDBJ databases">
        <authorList>
            <person name="Keele B.F."/>
        </authorList>
    </citation>
    <scope>NUCLEOTIDE SEQUENCE [LARGE SCALE GENOMIC DNA]</scope>
    <source>
        <strain evidence="9 10">D20</strain>
    </source>
</reference>
<proteinExistence type="predicted"/>
<organism evidence="9 10">
    <name type="scientific">Pseudothauera lacus</name>
    <dbReference type="NCBI Taxonomy" id="2136175"/>
    <lineage>
        <taxon>Bacteria</taxon>
        <taxon>Pseudomonadati</taxon>
        <taxon>Pseudomonadota</taxon>
        <taxon>Betaproteobacteria</taxon>
        <taxon>Rhodocyclales</taxon>
        <taxon>Zoogloeaceae</taxon>
        <taxon>Pseudothauera</taxon>
    </lineage>
</organism>
<dbReference type="PANTHER" id="PTHR32071:SF116">
    <property type="entry name" value="TRANSCRIPTIONAL REGULATORY PROTEIN GLRR"/>
    <property type="match status" value="1"/>
</dbReference>
<dbReference type="OrthoDB" id="5288224at2"/>
<dbReference type="Gene3D" id="3.40.50.300">
    <property type="entry name" value="P-loop containing nucleotide triphosphate hydrolases"/>
    <property type="match status" value="1"/>
</dbReference>
<dbReference type="Gene3D" id="1.10.10.60">
    <property type="entry name" value="Homeodomain-like"/>
    <property type="match status" value="1"/>
</dbReference>
<name>A0A2T4IB14_9RHOO</name>
<dbReference type="RefSeq" id="WP_107494876.1">
    <property type="nucleotide sequence ID" value="NZ_PZKC01000024.1"/>
</dbReference>
<evidence type="ECO:0000313" key="10">
    <source>
        <dbReference type="Proteomes" id="UP000241193"/>
    </source>
</evidence>
<dbReference type="SUPFAM" id="SSF52540">
    <property type="entry name" value="P-loop containing nucleoside triphosphate hydrolases"/>
    <property type="match status" value="1"/>
</dbReference>
<feature type="domain" description="Response regulatory" evidence="8">
    <location>
        <begin position="7"/>
        <end position="118"/>
    </location>
</feature>
<dbReference type="SUPFAM" id="SSF46689">
    <property type="entry name" value="Homeodomain-like"/>
    <property type="match status" value="1"/>
</dbReference>
<evidence type="ECO:0000256" key="3">
    <source>
        <dbReference type="ARBA" id="ARBA00023015"/>
    </source>
</evidence>
<dbReference type="InterPro" id="IPR002078">
    <property type="entry name" value="Sigma_54_int"/>
</dbReference>
<dbReference type="GO" id="GO:0003677">
    <property type="term" value="F:DNA binding"/>
    <property type="evidence" value="ECO:0007669"/>
    <property type="project" value="UniProtKB-KW"/>
</dbReference>
<dbReference type="SUPFAM" id="SSF52172">
    <property type="entry name" value="CheY-like"/>
    <property type="match status" value="1"/>
</dbReference>
<dbReference type="PROSITE" id="PS00676">
    <property type="entry name" value="SIGMA54_INTERACT_2"/>
    <property type="match status" value="1"/>
</dbReference>
<dbReference type="SMART" id="SM00382">
    <property type="entry name" value="AAA"/>
    <property type="match status" value="1"/>
</dbReference>
<feature type="domain" description="Sigma-54 factor interaction" evidence="7">
    <location>
        <begin position="136"/>
        <end position="365"/>
    </location>
</feature>
<dbReference type="GO" id="GO:0005524">
    <property type="term" value="F:ATP binding"/>
    <property type="evidence" value="ECO:0007669"/>
    <property type="project" value="UniProtKB-KW"/>
</dbReference>
<keyword evidence="1" id="KW-0547">Nucleotide-binding</keyword>
<dbReference type="Pfam" id="PF00158">
    <property type="entry name" value="Sigma54_activat"/>
    <property type="match status" value="1"/>
</dbReference>
<dbReference type="PROSITE" id="PS00688">
    <property type="entry name" value="SIGMA54_INTERACT_3"/>
    <property type="match status" value="1"/>
</dbReference>
<comment type="caution">
    <text evidence="6">Lacks conserved residue(s) required for the propagation of feature annotation.</text>
</comment>
<accession>A0A2T4IB14</accession>
<evidence type="ECO:0000256" key="5">
    <source>
        <dbReference type="ARBA" id="ARBA00023163"/>
    </source>
</evidence>
<dbReference type="CDD" id="cd00009">
    <property type="entry name" value="AAA"/>
    <property type="match status" value="1"/>
</dbReference>
<dbReference type="InterPro" id="IPR027417">
    <property type="entry name" value="P-loop_NTPase"/>
</dbReference>
<keyword evidence="4" id="KW-0238">DNA-binding</keyword>
<comment type="caution">
    <text evidence="9">The sequence shown here is derived from an EMBL/GenBank/DDBJ whole genome shotgun (WGS) entry which is preliminary data.</text>
</comment>
<evidence type="ECO:0000256" key="4">
    <source>
        <dbReference type="ARBA" id="ARBA00023125"/>
    </source>
</evidence>